<dbReference type="InterPro" id="IPR045860">
    <property type="entry name" value="Snake_toxin-like_sf"/>
</dbReference>
<dbReference type="Pfam" id="PF00021">
    <property type="entry name" value="UPAR_LY6"/>
    <property type="match status" value="1"/>
</dbReference>
<dbReference type="OMA" id="DCCSTDK"/>
<dbReference type="AlphaFoldDB" id="A0A8C5AAP8"/>
<dbReference type="Proteomes" id="UP000694546">
    <property type="component" value="Chromosome 22"/>
</dbReference>
<dbReference type="Gene3D" id="2.10.60.10">
    <property type="entry name" value="CD59"/>
    <property type="match status" value="1"/>
</dbReference>
<feature type="domain" description="UPAR/Ly6" evidence="1">
    <location>
        <begin position="12"/>
        <end position="95"/>
    </location>
</feature>
<reference evidence="2" key="2">
    <citation type="submission" date="2025-09" db="UniProtKB">
        <authorList>
            <consortium name="Ensembl"/>
        </authorList>
    </citation>
    <scope>IDENTIFICATION</scope>
</reference>
<dbReference type="Ensembl" id="ENSGMOT00000033161.1">
    <property type="protein sequence ID" value="ENSGMOP00000029151.1"/>
    <property type="gene ID" value="ENSGMOG00000024033.1"/>
</dbReference>
<evidence type="ECO:0000313" key="2">
    <source>
        <dbReference type="Ensembl" id="ENSGMOP00000029151.1"/>
    </source>
</evidence>
<keyword evidence="3" id="KW-1185">Reference proteome</keyword>
<sequence>RYRSLLSAVADSLDCNKCSVGLVGICLNSNTLTCTTNTSVCFTGKATFPSISSFSGFNTQGCREPAGCNMTSSSTLLGANVSTTVTCCASDKCNPTTISSGTSVQLSLTAACVAVLASLWAR</sequence>
<evidence type="ECO:0000313" key="3">
    <source>
        <dbReference type="Proteomes" id="UP000694546"/>
    </source>
</evidence>
<dbReference type="GeneTree" id="ENSGT00910000144759"/>
<dbReference type="InterPro" id="IPR016054">
    <property type="entry name" value="LY6_UPA_recep-like"/>
</dbReference>
<name>A0A8C5AAP8_GADMO</name>
<evidence type="ECO:0000259" key="1">
    <source>
        <dbReference type="Pfam" id="PF00021"/>
    </source>
</evidence>
<proteinExistence type="predicted"/>
<accession>A0A8C5AAP8</accession>
<protein>
    <recommendedName>
        <fullName evidence="1">UPAR/Ly6 domain-containing protein</fullName>
    </recommendedName>
</protein>
<reference evidence="2" key="1">
    <citation type="submission" date="2025-08" db="UniProtKB">
        <authorList>
            <consortium name="Ensembl"/>
        </authorList>
    </citation>
    <scope>IDENTIFICATION</scope>
</reference>
<organism evidence="2 3">
    <name type="scientific">Gadus morhua</name>
    <name type="common">Atlantic cod</name>
    <dbReference type="NCBI Taxonomy" id="8049"/>
    <lineage>
        <taxon>Eukaryota</taxon>
        <taxon>Metazoa</taxon>
        <taxon>Chordata</taxon>
        <taxon>Craniata</taxon>
        <taxon>Vertebrata</taxon>
        <taxon>Euteleostomi</taxon>
        <taxon>Actinopterygii</taxon>
        <taxon>Neopterygii</taxon>
        <taxon>Teleostei</taxon>
        <taxon>Neoteleostei</taxon>
        <taxon>Acanthomorphata</taxon>
        <taxon>Zeiogadaria</taxon>
        <taxon>Gadariae</taxon>
        <taxon>Gadiformes</taxon>
        <taxon>Gadoidei</taxon>
        <taxon>Gadidae</taxon>
        <taxon>Gadus</taxon>
    </lineage>
</organism>
<dbReference type="SUPFAM" id="SSF57302">
    <property type="entry name" value="Snake toxin-like"/>
    <property type="match status" value="1"/>
</dbReference>